<comment type="caution">
    <text evidence="1">The sequence shown here is derived from an EMBL/GenBank/DDBJ whole genome shotgun (WGS) entry which is preliminary data.</text>
</comment>
<accession>W1YF71</accession>
<sequence>SNGLEKIGLLICAIATSTMNCFVAGNSADMAILQQDMSNLSKTREQMLSVLQRVDKTVEQEVSQMVRVLQHRTE</sequence>
<organism evidence="1">
    <name type="scientific">human gut metagenome</name>
    <dbReference type="NCBI Taxonomy" id="408170"/>
    <lineage>
        <taxon>unclassified sequences</taxon>
        <taxon>metagenomes</taxon>
        <taxon>organismal metagenomes</taxon>
    </lineage>
</organism>
<reference evidence="1" key="1">
    <citation type="submission" date="2013-12" db="EMBL/GenBank/DDBJ databases">
        <title>A Varibaculum cambriense genome reconstructed from a premature infant gut community with otherwise low bacterial novelty that shifts toward anaerobic metabolism during the third week of life.</title>
        <authorList>
            <person name="Brown C.T."/>
            <person name="Sharon I."/>
            <person name="Thomas B.C."/>
            <person name="Castelle C.J."/>
            <person name="Morowitz M.J."/>
            <person name="Banfield J.F."/>
        </authorList>
    </citation>
    <scope>NUCLEOTIDE SEQUENCE</scope>
</reference>
<evidence type="ECO:0000313" key="1">
    <source>
        <dbReference type="EMBL" id="ETJ40360.1"/>
    </source>
</evidence>
<dbReference type="AlphaFoldDB" id="W1YF71"/>
<dbReference type="EMBL" id="AZMM01005741">
    <property type="protein sequence ID" value="ETJ40360.1"/>
    <property type="molecule type" value="Genomic_DNA"/>
</dbReference>
<protein>
    <submittedName>
        <fullName evidence="1">Uncharacterized protein</fullName>
    </submittedName>
</protein>
<proteinExistence type="predicted"/>
<feature type="non-terminal residue" evidence="1">
    <location>
        <position position="1"/>
    </location>
</feature>
<gene>
    <name evidence="1" type="ORF">Q604_UNBC05741G0001</name>
</gene>
<feature type="non-terminal residue" evidence="1">
    <location>
        <position position="74"/>
    </location>
</feature>
<name>W1YF71_9ZZZZ</name>